<evidence type="ECO:0000313" key="2">
    <source>
        <dbReference type="EMBL" id="SCE92190.1"/>
    </source>
</evidence>
<sequence length="131" mass="13854">MRRLGLGGLFFVWLYGVPFLLVVGLIRRTSQPYAPTHEAAQAFGAGTDAVLIAALLLNALPIVGLWLAGEADWHRHFRWAVGGMVVVYLLVVLVGRMATGVLIGHTPADDEPAPAVTQCIPRSGGRGCPGG</sequence>
<organism evidence="2 3">
    <name type="scientific">Micromonospora chokoriensis</name>
    <dbReference type="NCBI Taxonomy" id="356851"/>
    <lineage>
        <taxon>Bacteria</taxon>
        <taxon>Bacillati</taxon>
        <taxon>Actinomycetota</taxon>
        <taxon>Actinomycetes</taxon>
        <taxon>Micromonosporales</taxon>
        <taxon>Micromonosporaceae</taxon>
        <taxon>Micromonospora</taxon>
    </lineage>
</organism>
<feature type="transmembrane region" description="Helical" evidence="1">
    <location>
        <begin position="47"/>
        <end position="67"/>
    </location>
</feature>
<reference evidence="3" key="1">
    <citation type="submission" date="2016-06" db="EMBL/GenBank/DDBJ databases">
        <authorList>
            <person name="Varghese N."/>
            <person name="Submissions Spin"/>
        </authorList>
    </citation>
    <scope>NUCLEOTIDE SEQUENCE [LARGE SCALE GENOMIC DNA]</scope>
    <source>
        <strain evidence="3">DSM 45160</strain>
    </source>
</reference>
<dbReference type="RefSeq" id="WP_088987814.1">
    <property type="nucleotide sequence ID" value="NZ_LT607409.1"/>
</dbReference>
<proteinExistence type="predicted"/>
<dbReference type="Proteomes" id="UP000198224">
    <property type="component" value="Chromosome I"/>
</dbReference>
<protein>
    <submittedName>
        <fullName evidence="2">Uncharacterized protein</fullName>
    </submittedName>
</protein>
<feature type="transmembrane region" description="Helical" evidence="1">
    <location>
        <begin position="79"/>
        <end position="98"/>
    </location>
</feature>
<evidence type="ECO:0000313" key="3">
    <source>
        <dbReference type="Proteomes" id="UP000198224"/>
    </source>
</evidence>
<evidence type="ECO:0000256" key="1">
    <source>
        <dbReference type="SAM" id="Phobius"/>
    </source>
</evidence>
<keyword evidence="1" id="KW-1133">Transmembrane helix</keyword>
<accession>A0A1C4W7K5</accession>
<keyword evidence="3" id="KW-1185">Reference proteome</keyword>
<keyword evidence="1" id="KW-0812">Transmembrane</keyword>
<feature type="transmembrane region" description="Helical" evidence="1">
    <location>
        <begin position="6"/>
        <end position="26"/>
    </location>
</feature>
<name>A0A1C4W7K5_9ACTN</name>
<dbReference type="AlphaFoldDB" id="A0A1C4W7K5"/>
<dbReference type="EMBL" id="LT607409">
    <property type="protein sequence ID" value="SCE92190.1"/>
    <property type="molecule type" value="Genomic_DNA"/>
</dbReference>
<gene>
    <name evidence="2" type="ORF">GA0070612_2208</name>
</gene>
<keyword evidence="1" id="KW-0472">Membrane</keyword>